<dbReference type="InterPro" id="IPR036513">
    <property type="entry name" value="STAS_dom_sf"/>
</dbReference>
<dbReference type="Gene3D" id="3.40.50.10600">
    <property type="entry name" value="SpoIIaa-like domains"/>
    <property type="match status" value="1"/>
</dbReference>
<dbReference type="InterPro" id="IPR021866">
    <property type="entry name" value="SpoIIAA-like"/>
</dbReference>
<proteinExistence type="predicted"/>
<comment type="caution">
    <text evidence="1">The sequence shown here is derived from an EMBL/GenBank/DDBJ whole genome shotgun (WGS) entry which is preliminary data.</text>
</comment>
<sequence length="132" mass="14863">MTAAFCVLAWKMIIHHWHRDNSILEVAPQGPLQAADFRSLASMVDPHILDEGNLKGLMISAEQFDGWESFAALIDHLNFVRDHHRSIRRIALLSDSPVFGVLPRILDHFVSAEVRPFALAERNDALEWLAGA</sequence>
<dbReference type="Pfam" id="PF11964">
    <property type="entry name" value="SpoIIAA-like"/>
    <property type="match status" value="1"/>
</dbReference>
<dbReference type="EMBL" id="BSYJ01000005">
    <property type="protein sequence ID" value="GMG88116.1"/>
    <property type="molecule type" value="Genomic_DNA"/>
</dbReference>
<accession>A0ABQ6M1A3</accession>
<evidence type="ECO:0008006" key="3">
    <source>
        <dbReference type="Google" id="ProtNLM"/>
    </source>
</evidence>
<dbReference type="InterPro" id="IPR038396">
    <property type="entry name" value="SpoIIAA-like_sf"/>
</dbReference>
<dbReference type="Proteomes" id="UP001224392">
    <property type="component" value="Unassembled WGS sequence"/>
</dbReference>
<gene>
    <name evidence="1" type="ORF">MNKW57_24370</name>
</gene>
<keyword evidence="2" id="KW-1185">Reference proteome</keyword>
<evidence type="ECO:0000313" key="2">
    <source>
        <dbReference type="Proteomes" id="UP001224392"/>
    </source>
</evidence>
<evidence type="ECO:0000313" key="1">
    <source>
        <dbReference type="EMBL" id="GMG88116.1"/>
    </source>
</evidence>
<reference evidence="1 2" key="1">
    <citation type="submission" date="2023-04" db="EMBL/GenBank/DDBJ databases">
        <title>Marinobulbifer ophiurae gen. nov., sp. Nov., isolate from tissue of brittle star Ophioplocus japonicus.</title>
        <authorList>
            <person name="Kawano K."/>
            <person name="Sawayama S."/>
            <person name="Nakagawa S."/>
        </authorList>
    </citation>
    <scope>NUCLEOTIDE SEQUENCE [LARGE SCALE GENOMIC DNA]</scope>
    <source>
        <strain evidence="1 2">NKW57</strain>
    </source>
</reference>
<name>A0ABQ6M1A3_9GAMM</name>
<dbReference type="SUPFAM" id="SSF52091">
    <property type="entry name" value="SpoIIaa-like"/>
    <property type="match status" value="1"/>
</dbReference>
<protein>
    <recommendedName>
        <fullName evidence="3">STAS/SEC14 domain-containing protein</fullName>
    </recommendedName>
</protein>
<organism evidence="1 2">
    <name type="scientific">Biformimicrobium ophioploci</name>
    <dbReference type="NCBI Taxonomy" id="3036711"/>
    <lineage>
        <taxon>Bacteria</taxon>
        <taxon>Pseudomonadati</taxon>
        <taxon>Pseudomonadota</taxon>
        <taxon>Gammaproteobacteria</taxon>
        <taxon>Cellvibrionales</taxon>
        <taxon>Microbulbiferaceae</taxon>
        <taxon>Biformimicrobium</taxon>
    </lineage>
</organism>